<organism evidence="11 12">
    <name type="scientific">Araneus ventricosus</name>
    <name type="common">Orbweaver spider</name>
    <name type="synonym">Epeira ventricosa</name>
    <dbReference type="NCBI Taxonomy" id="182803"/>
    <lineage>
        <taxon>Eukaryota</taxon>
        <taxon>Metazoa</taxon>
        <taxon>Ecdysozoa</taxon>
        <taxon>Arthropoda</taxon>
        <taxon>Chelicerata</taxon>
        <taxon>Arachnida</taxon>
        <taxon>Araneae</taxon>
        <taxon>Araneomorphae</taxon>
        <taxon>Entelegynae</taxon>
        <taxon>Araneoidea</taxon>
        <taxon>Araneidae</taxon>
        <taxon>Araneus</taxon>
    </lineage>
</organism>
<reference evidence="11 12" key="1">
    <citation type="journal article" date="2019" name="Sci. Rep.">
        <title>Orb-weaving spider Araneus ventricosus genome elucidates the spidroin gene catalogue.</title>
        <authorList>
            <person name="Kono N."/>
            <person name="Nakamura H."/>
            <person name="Ohtoshi R."/>
            <person name="Moran D.A.P."/>
            <person name="Shinohara A."/>
            <person name="Yoshida Y."/>
            <person name="Fujiwara M."/>
            <person name="Mori M."/>
            <person name="Tomita M."/>
            <person name="Arakawa K."/>
        </authorList>
    </citation>
    <scope>NUCLEOTIDE SEQUENCE [LARGE SCALE GENOMIC DNA]</scope>
</reference>
<dbReference type="PANTHER" id="PTHR10127">
    <property type="entry name" value="DISCOIDIN, CUB, EGF, LAMININ , AND ZINC METALLOPROTEASE DOMAIN CONTAINING"/>
    <property type="match status" value="1"/>
</dbReference>
<evidence type="ECO:0000256" key="5">
    <source>
        <dbReference type="ARBA" id="ARBA00022833"/>
    </source>
</evidence>
<proteinExistence type="predicted"/>
<keyword evidence="4 8" id="KW-0378">Hydrolase</keyword>
<dbReference type="InterPro" id="IPR006026">
    <property type="entry name" value="Peptidase_Metallo"/>
</dbReference>
<dbReference type="OrthoDB" id="291007at2759"/>
<gene>
    <name evidence="11" type="ORF">AVEN_95947_1</name>
</gene>
<accession>A0A4Y2JZJ1</accession>
<evidence type="ECO:0000256" key="7">
    <source>
        <dbReference type="ARBA" id="ARBA00025529"/>
    </source>
</evidence>
<comment type="function">
    <text evidence="7">Zinc metalloprotease. Provoques deadhesion of endothelial cells from cell cultures, and also degradation of fibronectin, fibrinogen and gelatin in vitro. Its role in the venom is not fully understood but it might act as a spreading factor that facilitates diffusion of other venom toxins. Alternatively, it might be involved in the proteolytic processing of other venom toxins or it might play a role in extra-oral digestion of prey.</text>
</comment>
<dbReference type="SUPFAM" id="SSF55486">
    <property type="entry name" value="Metalloproteases ('zincins'), catalytic domain"/>
    <property type="match status" value="1"/>
</dbReference>
<feature type="domain" description="Peptidase M12A" evidence="10">
    <location>
        <begin position="1"/>
        <end position="108"/>
    </location>
</feature>
<feature type="binding site" evidence="8">
    <location>
        <position position="41"/>
    </location>
    <ligand>
        <name>Zn(2+)</name>
        <dbReference type="ChEBI" id="CHEBI:29105"/>
        <note>catalytic</note>
    </ligand>
</feature>
<feature type="binding site" evidence="8">
    <location>
        <position position="45"/>
    </location>
    <ligand>
        <name>Zn(2+)</name>
        <dbReference type="ChEBI" id="CHEBI:29105"/>
        <note>catalytic</note>
    </ligand>
</feature>
<dbReference type="GO" id="GO:0006508">
    <property type="term" value="P:proteolysis"/>
    <property type="evidence" value="ECO:0007669"/>
    <property type="project" value="UniProtKB-KW"/>
</dbReference>
<dbReference type="Pfam" id="PF01400">
    <property type="entry name" value="Astacin"/>
    <property type="match status" value="1"/>
</dbReference>
<evidence type="ECO:0000256" key="4">
    <source>
        <dbReference type="ARBA" id="ARBA00022801"/>
    </source>
</evidence>
<evidence type="ECO:0000256" key="1">
    <source>
        <dbReference type="ARBA" id="ARBA00011245"/>
    </source>
</evidence>
<dbReference type="AlphaFoldDB" id="A0A4Y2JZJ1"/>
<comment type="subunit">
    <text evidence="1">Monomer.</text>
</comment>
<keyword evidence="6 8" id="KW-0482">Metalloprotease</keyword>
<dbReference type="Proteomes" id="UP000499080">
    <property type="component" value="Unassembled WGS sequence"/>
</dbReference>
<keyword evidence="2 8" id="KW-0645">Protease</keyword>
<dbReference type="GO" id="GO:0008270">
    <property type="term" value="F:zinc ion binding"/>
    <property type="evidence" value="ECO:0007669"/>
    <property type="project" value="UniProtKB-UniRule"/>
</dbReference>
<dbReference type="EMBL" id="BGPR01004061">
    <property type="protein sequence ID" value="GBM95490.1"/>
    <property type="molecule type" value="Genomic_DNA"/>
</dbReference>
<dbReference type="InterPro" id="IPR024079">
    <property type="entry name" value="MetalloPept_cat_dom_sf"/>
</dbReference>
<keyword evidence="12" id="KW-1185">Reference proteome</keyword>
<dbReference type="EC" id="3.4.24.-" evidence="9"/>
<evidence type="ECO:0000256" key="3">
    <source>
        <dbReference type="ARBA" id="ARBA00022723"/>
    </source>
</evidence>
<comment type="caution">
    <text evidence="8">Lacks conserved residue(s) required for the propagation of feature annotation.</text>
</comment>
<evidence type="ECO:0000256" key="8">
    <source>
        <dbReference type="PROSITE-ProRule" id="PRU01211"/>
    </source>
</evidence>
<keyword evidence="3 8" id="KW-0479">Metal-binding</keyword>
<dbReference type="Gene3D" id="3.40.390.10">
    <property type="entry name" value="Collagenase (Catalytic Domain)"/>
    <property type="match status" value="1"/>
</dbReference>
<evidence type="ECO:0000256" key="6">
    <source>
        <dbReference type="ARBA" id="ARBA00023049"/>
    </source>
</evidence>
<comment type="caution">
    <text evidence="11">The sequence shown here is derived from an EMBL/GenBank/DDBJ whole genome shotgun (WGS) entry which is preliminary data.</text>
</comment>
<protein>
    <recommendedName>
        <fullName evidence="9">Metalloendopeptidase</fullName>
        <ecNumber evidence="9">3.4.24.-</ecNumber>
    </recommendedName>
</protein>
<evidence type="ECO:0000259" key="10">
    <source>
        <dbReference type="PROSITE" id="PS51864"/>
    </source>
</evidence>
<evidence type="ECO:0000256" key="9">
    <source>
        <dbReference type="RuleBase" id="RU361183"/>
    </source>
</evidence>
<feature type="binding site" evidence="8">
    <location>
        <position position="51"/>
    </location>
    <ligand>
        <name>Zn(2+)</name>
        <dbReference type="ChEBI" id="CHEBI:29105"/>
        <note>catalytic</note>
    </ligand>
</feature>
<evidence type="ECO:0000313" key="11">
    <source>
        <dbReference type="EMBL" id="GBM95490.1"/>
    </source>
</evidence>
<dbReference type="SMART" id="SM00235">
    <property type="entry name" value="ZnMc"/>
    <property type="match status" value="1"/>
</dbReference>
<name>A0A4Y2JZJ1_ARAVE</name>
<comment type="cofactor">
    <cofactor evidence="8 9">
        <name>Zn(2+)</name>
        <dbReference type="ChEBI" id="CHEBI:29105"/>
    </cofactor>
    <text evidence="8 9">Binds 1 zinc ion per subunit.</text>
</comment>
<dbReference type="PANTHER" id="PTHR10127:SF780">
    <property type="entry name" value="METALLOENDOPEPTIDASE"/>
    <property type="match status" value="1"/>
</dbReference>
<dbReference type="InterPro" id="IPR001506">
    <property type="entry name" value="Peptidase_M12A"/>
</dbReference>
<keyword evidence="5 8" id="KW-0862">Zinc</keyword>
<evidence type="ECO:0000313" key="12">
    <source>
        <dbReference type="Proteomes" id="UP000499080"/>
    </source>
</evidence>
<dbReference type="PROSITE" id="PS51864">
    <property type="entry name" value="ASTACIN"/>
    <property type="match status" value="1"/>
</dbReference>
<evidence type="ECO:0000256" key="2">
    <source>
        <dbReference type="ARBA" id="ARBA00022670"/>
    </source>
</evidence>
<dbReference type="PRINTS" id="PR00480">
    <property type="entry name" value="ASTACIN"/>
</dbReference>
<sequence length="108" mass="12314">MGTQQHLDLNFVPRCSATVGKREEGKVSLGKGCIDKGIIIHELMHTLGFLHEHSRPDRDDYVEINWENIEESEQTVCLFDSKLIYAVIHHLQFIQTNDATNPLIAEIT</sequence>
<feature type="active site" evidence="8">
    <location>
        <position position="42"/>
    </location>
</feature>
<dbReference type="GO" id="GO:0004222">
    <property type="term" value="F:metalloendopeptidase activity"/>
    <property type="evidence" value="ECO:0007669"/>
    <property type="project" value="UniProtKB-UniRule"/>
</dbReference>